<dbReference type="InterPro" id="IPR038488">
    <property type="entry name" value="Integrase_DNA-bd_sf"/>
</dbReference>
<evidence type="ECO:0000256" key="4">
    <source>
        <dbReference type="ARBA" id="ARBA00023172"/>
    </source>
</evidence>
<dbReference type="RefSeq" id="WP_004912928.1">
    <property type="nucleotide sequence ID" value="NZ_ASYZ01000013.1"/>
</dbReference>
<dbReference type="Gene3D" id="1.10.443.10">
    <property type="entry name" value="Intergrase catalytic core"/>
    <property type="match status" value="1"/>
</dbReference>
<feature type="domain" description="Tyr recombinase" evidence="5">
    <location>
        <begin position="223"/>
        <end position="413"/>
    </location>
</feature>
<dbReference type="Pfam" id="PF00589">
    <property type="entry name" value="Phage_integrase"/>
    <property type="match status" value="1"/>
</dbReference>
<dbReference type="Pfam" id="PF13356">
    <property type="entry name" value="Arm-DNA-bind_3"/>
    <property type="match status" value="1"/>
</dbReference>
<dbReference type="PATRIC" id="fig|1330047.3.peg.176"/>
<evidence type="ECO:0000259" key="5">
    <source>
        <dbReference type="PROSITE" id="PS51898"/>
    </source>
</evidence>
<gene>
    <name evidence="6" type="ORF">L292_0506</name>
</gene>
<dbReference type="InterPro" id="IPR013762">
    <property type="entry name" value="Integrase-like_cat_sf"/>
</dbReference>
<keyword evidence="4" id="KW-0233">DNA recombination</keyword>
<dbReference type="AlphaFoldDB" id="S7Y890"/>
<evidence type="ECO:0000313" key="7">
    <source>
        <dbReference type="Proteomes" id="UP000018420"/>
    </source>
</evidence>
<dbReference type="GO" id="GO:0003677">
    <property type="term" value="F:DNA binding"/>
    <property type="evidence" value="ECO:0007669"/>
    <property type="project" value="UniProtKB-KW"/>
</dbReference>
<dbReference type="PANTHER" id="PTHR30629">
    <property type="entry name" value="PROPHAGE INTEGRASE"/>
    <property type="match status" value="1"/>
</dbReference>
<dbReference type="InterPro" id="IPR010998">
    <property type="entry name" value="Integrase_recombinase_N"/>
</dbReference>
<accession>S7Y890</accession>
<dbReference type="Pfam" id="PF22022">
    <property type="entry name" value="Phage_int_M"/>
    <property type="match status" value="1"/>
</dbReference>
<evidence type="ECO:0000313" key="6">
    <source>
        <dbReference type="EMBL" id="EPR87389.1"/>
    </source>
</evidence>
<sequence length="425" mass="48607">MPKKSKELSALSVARIKATGRYHVGGVDGLCLNVERDSRVWILRAVVGKRLDKDGKLKPHRRDIGLGPYPEVSLAEARAKAAELKLQIRNGIDPIAHKQEQLEKLHVQQLRNKTFMECAKVVITNKTRELKNEKHIGQWSSTLETYIYPTLGSLTIGTITKVDIAEALKPIWIEKNETARRIRGRIETIFDYAKAMGYFEGDNPAEWKGNLEPILGNLKQESRPHPSLPYEQVAEFIHHLRQKKGISPKALGFAILTACRSGEIFGAKWQEIDFKNKVWIIPKERMKADKEHRVPLSEEAITLLESIQEYSQPQDFIFPAPRSGEMLSDMSLTTLIKRMHEQKLKENGLGYIDPKQNRVITTHGFRSTFRDWSADKTNYEREVCEHVLAHKLPDKVEASYLRGNYLGKRKGLMADWAEYCSTLTQ</sequence>
<dbReference type="InterPro" id="IPR011010">
    <property type="entry name" value="DNA_brk_join_enz"/>
</dbReference>
<dbReference type="Gene3D" id="1.10.150.130">
    <property type="match status" value="1"/>
</dbReference>
<dbReference type="GO" id="GO:0006310">
    <property type="term" value="P:DNA recombination"/>
    <property type="evidence" value="ECO:0007669"/>
    <property type="project" value="UniProtKB-KW"/>
</dbReference>
<dbReference type="InterPro" id="IPR050808">
    <property type="entry name" value="Phage_Integrase"/>
</dbReference>
<dbReference type="PROSITE" id="PS51898">
    <property type="entry name" value="TYR_RECOMBINASE"/>
    <property type="match status" value="1"/>
</dbReference>
<dbReference type="SUPFAM" id="SSF56349">
    <property type="entry name" value="DNA breaking-rejoining enzymes"/>
    <property type="match status" value="1"/>
</dbReference>
<dbReference type="CDD" id="cd00801">
    <property type="entry name" value="INT_P4_C"/>
    <property type="match status" value="1"/>
</dbReference>
<dbReference type="Gene3D" id="3.30.160.390">
    <property type="entry name" value="Integrase, DNA-binding domain"/>
    <property type="match status" value="1"/>
</dbReference>
<comment type="similarity">
    <text evidence="1">Belongs to the 'phage' integrase family.</text>
</comment>
<dbReference type="InterPro" id="IPR002104">
    <property type="entry name" value="Integrase_catalytic"/>
</dbReference>
<evidence type="ECO:0000256" key="2">
    <source>
        <dbReference type="ARBA" id="ARBA00022908"/>
    </source>
</evidence>
<dbReference type="GO" id="GO:0015074">
    <property type="term" value="P:DNA integration"/>
    <property type="evidence" value="ECO:0007669"/>
    <property type="project" value="UniProtKB-KW"/>
</dbReference>
<dbReference type="InterPro" id="IPR025166">
    <property type="entry name" value="Integrase_DNA_bind_dom"/>
</dbReference>
<reference evidence="6 7" key="1">
    <citation type="submission" date="2013-05" db="EMBL/GenBank/DDBJ databases">
        <title>Genome assembly of Acinetobacter junii MTCC 11364.</title>
        <authorList>
            <person name="Khatri I."/>
            <person name="Singh N.K."/>
            <person name="Subramanian S."/>
            <person name="Mayilraj S."/>
        </authorList>
    </citation>
    <scope>NUCLEOTIDE SEQUENCE [LARGE SCALE GENOMIC DNA]</scope>
    <source>
        <strain evidence="6 7">MTCC 11364</strain>
    </source>
</reference>
<name>S7Y890_ACIJU</name>
<dbReference type="Proteomes" id="UP000018420">
    <property type="component" value="Unassembled WGS sequence"/>
</dbReference>
<evidence type="ECO:0000256" key="1">
    <source>
        <dbReference type="ARBA" id="ARBA00008857"/>
    </source>
</evidence>
<proteinExistence type="inferred from homology"/>
<dbReference type="PANTHER" id="PTHR30629:SF2">
    <property type="entry name" value="PROPHAGE INTEGRASE INTS-RELATED"/>
    <property type="match status" value="1"/>
</dbReference>
<keyword evidence="2" id="KW-0229">DNA integration</keyword>
<protein>
    <submittedName>
        <fullName evidence="6">Prophage CP4-57 integrase</fullName>
    </submittedName>
</protein>
<evidence type="ECO:0000256" key="3">
    <source>
        <dbReference type="ARBA" id="ARBA00023125"/>
    </source>
</evidence>
<organism evidence="6 7">
    <name type="scientific">Acinetobacter junii CIP 107470 = MTCC 11364</name>
    <dbReference type="NCBI Taxonomy" id="1217666"/>
    <lineage>
        <taxon>Bacteria</taxon>
        <taxon>Pseudomonadati</taxon>
        <taxon>Pseudomonadota</taxon>
        <taxon>Gammaproteobacteria</taxon>
        <taxon>Moraxellales</taxon>
        <taxon>Moraxellaceae</taxon>
        <taxon>Acinetobacter</taxon>
    </lineage>
</organism>
<comment type="caution">
    <text evidence="6">The sequence shown here is derived from an EMBL/GenBank/DDBJ whole genome shotgun (WGS) entry which is preliminary data.</text>
</comment>
<dbReference type="InterPro" id="IPR053876">
    <property type="entry name" value="Phage_int_M"/>
</dbReference>
<dbReference type="EMBL" id="ASYZ01000013">
    <property type="protein sequence ID" value="EPR87389.1"/>
    <property type="molecule type" value="Genomic_DNA"/>
</dbReference>
<keyword evidence="3" id="KW-0238">DNA-binding</keyword>